<dbReference type="KEGG" id="bbes:BESB_006060"/>
<dbReference type="RefSeq" id="XP_029222274.1">
    <property type="nucleotide sequence ID" value="XM_029359361.1"/>
</dbReference>
<dbReference type="Proteomes" id="UP000224006">
    <property type="component" value="Chromosome I"/>
</dbReference>
<feature type="compositionally biased region" description="Low complexity" evidence="1">
    <location>
        <begin position="24"/>
        <end position="39"/>
    </location>
</feature>
<feature type="compositionally biased region" description="Basic and acidic residues" evidence="1">
    <location>
        <begin position="296"/>
        <end position="327"/>
    </location>
</feature>
<comment type="caution">
    <text evidence="2">The sequence shown here is derived from an EMBL/GenBank/DDBJ whole genome shotgun (WGS) entry which is preliminary data.</text>
</comment>
<feature type="region of interest" description="Disordered" evidence="1">
    <location>
        <begin position="516"/>
        <end position="545"/>
    </location>
</feature>
<dbReference type="EMBL" id="NWUJ01000001">
    <property type="protein sequence ID" value="PFH38265.1"/>
    <property type="molecule type" value="Genomic_DNA"/>
</dbReference>
<reference evidence="2 3" key="1">
    <citation type="submission" date="2017-09" db="EMBL/GenBank/DDBJ databases">
        <title>Genome sequencing of Besnoitia besnoiti strain Bb-Ger1.</title>
        <authorList>
            <person name="Schares G."/>
            <person name="Venepally P."/>
            <person name="Lorenzi H.A."/>
        </authorList>
    </citation>
    <scope>NUCLEOTIDE SEQUENCE [LARGE SCALE GENOMIC DNA]</scope>
    <source>
        <strain evidence="2 3">Bb-Ger1</strain>
    </source>
</reference>
<feature type="region of interest" description="Disordered" evidence="1">
    <location>
        <begin position="1"/>
        <end position="133"/>
    </location>
</feature>
<proteinExistence type="predicted"/>
<dbReference type="VEuPathDB" id="ToxoDB:BESB_006060"/>
<keyword evidence="3" id="KW-1185">Reference proteome</keyword>
<evidence type="ECO:0000256" key="1">
    <source>
        <dbReference type="SAM" id="MobiDB-lite"/>
    </source>
</evidence>
<feature type="compositionally biased region" description="Basic and acidic residues" evidence="1">
    <location>
        <begin position="213"/>
        <end position="222"/>
    </location>
</feature>
<feature type="compositionally biased region" description="Basic and acidic residues" evidence="1">
    <location>
        <begin position="262"/>
        <end position="271"/>
    </location>
</feature>
<dbReference type="GeneID" id="40305669"/>
<dbReference type="AlphaFoldDB" id="A0A2A9MJW7"/>
<feature type="compositionally biased region" description="Basic and acidic residues" evidence="1">
    <location>
        <begin position="193"/>
        <end position="205"/>
    </location>
</feature>
<gene>
    <name evidence="2" type="ORF">BESB_006060</name>
</gene>
<feature type="region of interest" description="Disordered" evidence="1">
    <location>
        <begin position="575"/>
        <end position="602"/>
    </location>
</feature>
<sequence>MEQSQALVSKRGAGPPRRQKSRASESAAEADAPKAPEVPSLVDEGEETAEGGPAEELKEKAEAETGETAAAAGSEPDKAALPPEEVSRQPVKRRSSAAARAGSSQVTGWESERAASSDRTASAEAEDAEARKVEDQVRALLAAATAETAGIGGSAKGRSSQRGSVMALKEKGLVTQLKADFAKYAQLQDTKEIHGDAITMHREGGDLDSDDGDRDRRRYGADRRRRLSGTKLSADFEGVSRKMSKRSSRRSSVGSAGSTEGVSHDSADDRRRRSVRRHSRSLRPEEKHARRSSTGRSERSQGRERRRKDDEDASGEREKAEHSEKATKRVQLLEANEFDARRQLDGEDRGSSHHPRTRDGGDRDNAPPQRGERDGEEDRGASKERRRDTADGSPERAMSKRDKPCRDEGDTSSSIYPGEARRTDKLNVSLYEEVPMRTVSFAGDGTGAVFHSDDPVELIKKAMEQLQGLDALVRIPDGFARSALVSARLTQSRLEHDTRRLVEVLERAKQARLEEAQKQSDAIGASQYNADAAPPDKKEKKTKGDLTAQLDKALGAKPTVAERQLEQLAQLRRKTVEPSLAGGATAPKLSKASRRASGLSTAATVSASYVLKAGSKLEHAKTKSGFDQKTSALMVRPS</sequence>
<feature type="compositionally biased region" description="Basic and acidic residues" evidence="1">
    <location>
        <begin position="534"/>
        <end position="544"/>
    </location>
</feature>
<feature type="region of interest" description="Disordered" evidence="1">
    <location>
        <begin position="193"/>
        <end position="424"/>
    </location>
</feature>
<protein>
    <submittedName>
        <fullName evidence="2">Uncharacterized protein</fullName>
    </submittedName>
</protein>
<evidence type="ECO:0000313" key="3">
    <source>
        <dbReference type="Proteomes" id="UP000224006"/>
    </source>
</evidence>
<dbReference type="OrthoDB" id="10419359at2759"/>
<evidence type="ECO:0000313" key="2">
    <source>
        <dbReference type="EMBL" id="PFH38265.1"/>
    </source>
</evidence>
<accession>A0A2A9MJW7</accession>
<organism evidence="2 3">
    <name type="scientific">Besnoitia besnoiti</name>
    <name type="common">Apicomplexan protozoan</name>
    <dbReference type="NCBI Taxonomy" id="94643"/>
    <lineage>
        <taxon>Eukaryota</taxon>
        <taxon>Sar</taxon>
        <taxon>Alveolata</taxon>
        <taxon>Apicomplexa</taxon>
        <taxon>Conoidasida</taxon>
        <taxon>Coccidia</taxon>
        <taxon>Eucoccidiorida</taxon>
        <taxon>Eimeriorina</taxon>
        <taxon>Sarcocystidae</taxon>
        <taxon>Besnoitia</taxon>
    </lineage>
</organism>
<feature type="compositionally biased region" description="Basic and acidic residues" evidence="1">
    <location>
        <begin position="338"/>
        <end position="409"/>
    </location>
</feature>
<feature type="compositionally biased region" description="Basic residues" evidence="1">
    <location>
        <begin position="272"/>
        <end position="281"/>
    </location>
</feature>
<name>A0A2A9MJW7_BESBE</name>